<sequence length="371" mass="41785">MSSNPLRIQELLDLCIAFLSESPADLLSCSLVARCWVNAAQSERFRTPHPISVRSRSEPDRVARKFCNALSKSPRLGHHVRELSMGNWPTLILNLDPVIFTHLHTLRFIIKNVSLSYDLYRPLLSLPTLRTLHLDTSSRFSASVKFLALCPTIRHLDLSCREDYEESQADPAFSLSEKPAFIRLMSLQLAISGGEDPMQHNINQAALYPLDISELKALSIWGSSMIRWDSLPQAAQESIRIVDSNFWLGKLDLSPFKSLTVLRLGMIQGGSAESDVRCTLASISPSNPIQIVVLGLSNGLLRYNKEECAQIDRILLSLASGGVRVELEFHLETRGAEEKVRDWFPTITVENKFHLVYRSYGMRIRELLSSL</sequence>
<dbReference type="AlphaFoldDB" id="A0AAV9ZDY7"/>
<dbReference type="SUPFAM" id="SSF52047">
    <property type="entry name" value="RNI-like"/>
    <property type="match status" value="1"/>
</dbReference>
<accession>A0AAV9ZDY7</accession>
<comment type="caution">
    <text evidence="1">The sequence shown here is derived from an EMBL/GenBank/DDBJ whole genome shotgun (WGS) entry which is preliminary data.</text>
</comment>
<gene>
    <name evidence="1" type="ORF">R3P38DRAFT_466039</name>
</gene>
<dbReference type="Proteomes" id="UP001362999">
    <property type="component" value="Unassembled WGS sequence"/>
</dbReference>
<evidence type="ECO:0000313" key="2">
    <source>
        <dbReference type="Proteomes" id="UP001362999"/>
    </source>
</evidence>
<organism evidence="1 2">
    <name type="scientific">Favolaschia claudopus</name>
    <dbReference type="NCBI Taxonomy" id="2862362"/>
    <lineage>
        <taxon>Eukaryota</taxon>
        <taxon>Fungi</taxon>
        <taxon>Dikarya</taxon>
        <taxon>Basidiomycota</taxon>
        <taxon>Agaricomycotina</taxon>
        <taxon>Agaricomycetes</taxon>
        <taxon>Agaricomycetidae</taxon>
        <taxon>Agaricales</taxon>
        <taxon>Marasmiineae</taxon>
        <taxon>Mycenaceae</taxon>
        <taxon>Favolaschia</taxon>
    </lineage>
</organism>
<evidence type="ECO:0008006" key="3">
    <source>
        <dbReference type="Google" id="ProtNLM"/>
    </source>
</evidence>
<proteinExistence type="predicted"/>
<evidence type="ECO:0000313" key="1">
    <source>
        <dbReference type="EMBL" id="KAK6980622.1"/>
    </source>
</evidence>
<name>A0AAV9ZDY7_9AGAR</name>
<keyword evidence="2" id="KW-1185">Reference proteome</keyword>
<reference evidence="1 2" key="1">
    <citation type="journal article" date="2024" name="J Genomics">
        <title>Draft genome sequencing and assembly of Favolaschia claudopus CIRM-BRFM 2984 isolated from oak limbs.</title>
        <authorList>
            <person name="Navarro D."/>
            <person name="Drula E."/>
            <person name="Chaduli D."/>
            <person name="Cazenave R."/>
            <person name="Ahrendt S."/>
            <person name="Wang J."/>
            <person name="Lipzen A."/>
            <person name="Daum C."/>
            <person name="Barry K."/>
            <person name="Grigoriev I.V."/>
            <person name="Favel A."/>
            <person name="Rosso M.N."/>
            <person name="Martin F."/>
        </authorList>
    </citation>
    <scope>NUCLEOTIDE SEQUENCE [LARGE SCALE GENOMIC DNA]</scope>
    <source>
        <strain evidence="1 2">CIRM-BRFM 2984</strain>
    </source>
</reference>
<dbReference type="EMBL" id="JAWWNJ010000157">
    <property type="protein sequence ID" value="KAK6980622.1"/>
    <property type="molecule type" value="Genomic_DNA"/>
</dbReference>
<protein>
    <recommendedName>
        <fullName evidence="3">F-box domain-containing protein</fullName>
    </recommendedName>
</protein>